<dbReference type="InParanoid" id="A0A0H2R0D0"/>
<evidence type="ECO:0000313" key="2">
    <source>
        <dbReference type="EMBL" id="KLO05174.1"/>
    </source>
</evidence>
<feature type="compositionally biased region" description="Low complexity" evidence="1">
    <location>
        <begin position="177"/>
        <end position="186"/>
    </location>
</feature>
<dbReference type="OrthoDB" id="8922241at2759"/>
<protein>
    <submittedName>
        <fullName evidence="2">Uncharacterized protein</fullName>
    </submittedName>
</protein>
<organism evidence="2 3">
    <name type="scientific">Schizopora paradoxa</name>
    <dbReference type="NCBI Taxonomy" id="27342"/>
    <lineage>
        <taxon>Eukaryota</taxon>
        <taxon>Fungi</taxon>
        <taxon>Dikarya</taxon>
        <taxon>Basidiomycota</taxon>
        <taxon>Agaricomycotina</taxon>
        <taxon>Agaricomycetes</taxon>
        <taxon>Hymenochaetales</taxon>
        <taxon>Schizoporaceae</taxon>
        <taxon>Schizopora</taxon>
    </lineage>
</organism>
<feature type="region of interest" description="Disordered" evidence="1">
    <location>
        <begin position="248"/>
        <end position="298"/>
    </location>
</feature>
<keyword evidence="3" id="KW-1185">Reference proteome</keyword>
<feature type="region of interest" description="Disordered" evidence="1">
    <location>
        <begin position="1"/>
        <end position="106"/>
    </location>
</feature>
<dbReference type="Proteomes" id="UP000053477">
    <property type="component" value="Unassembled WGS sequence"/>
</dbReference>
<feature type="compositionally biased region" description="Polar residues" evidence="1">
    <location>
        <begin position="1"/>
        <end position="19"/>
    </location>
</feature>
<dbReference type="AlphaFoldDB" id="A0A0H2R0D0"/>
<feature type="region of interest" description="Disordered" evidence="1">
    <location>
        <begin position="177"/>
        <end position="201"/>
    </location>
</feature>
<dbReference type="EMBL" id="KQ086349">
    <property type="protein sequence ID" value="KLO05174.1"/>
    <property type="molecule type" value="Genomic_DNA"/>
</dbReference>
<gene>
    <name evidence="2" type="ORF">SCHPADRAFT_734210</name>
</gene>
<reference evidence="2 3" key="1">
    <citation type="submission" date="2015-04" db="EMBL/GenBank/DDBJ databases">
        <title>Complete genome sequence of Schizopora paradoxa KUC8140, a cosmopolitan wood degrader in East Asia.</title>
        <authorList>
            <consortium name="DOE Joint Genome Institute"/>
            <person name="Min B."/>
            <person name="Park H."/>
            <person name="Jang Y."/>
            <person name="Kim J.-J."/>
            <person name="Kim K.H."/>
            <person name="Pangilinan J."/>
            <person name="Lipzen A."/>
            <person name="Riley R."/>
            <person name="Grigoriev I.V."/>
            <person name="Spatafora J.W."/>
            <person name="Choi I.-G."/>
        </authorList>
    </citation>
    <scope>NUCLEOTIDE SEQUENCE [LARGE SCALE GENOMIC DNA]</scope>
    <source>
        <strain evidence="2 3">KUC8140</strain>
    </source>
</reference>
<accession>A0A0H2R0D0</accession>
<feature type="compositionally biased region" description="Acidic residues" evidence="1">
    <location>
        <begin position="57"/>
        <end position="99"/>
    </location>
</feature>
<name>A0A0H2R0D0_9AGAM</name>
<proteinExistence type="predicted"/>
<feature type="compositionally biased region" description="Low complexity" evidence="1">
    <location>
        <begin position="263"/>
        <end position="274"/>
    </location>
</feature>
<sequence>MASLQSIMEAETTNPSTQPVEDPSVETKEADGDDDKMDLEVNGQEEGVGTNEVVEKVDDDDGEEEDGEGGEDDEEEEGEEDDEEDEDEDEEELDDEDPETIARRLGDQLWADIQRARAGTVATSSSAVVATATGEDVSKTVVKNPKEEAALATMRAVLSCAEQDAPIRARLATTLLPSSSSASAPEPAEPSPTPSDTTTTTAQTTNTLLALLTSCVSSARIPPSLAGPLSRAVLALAKSEDLFSPHALGLGGGPRGGGGDGGTTAAAAAAGPTTSEGSVVGTKRKASEDVQAEGAAKRLASDPPGLALPLAVEVVPWKSTSVEGGRSNEATRKHACSTNLSFRWSSSKDCVPDVIRALQLQRYFPDEMTFPSFACGIAENTDRLG</sequence>
<evidence type="ECO:0000313" key="3">
    <source>
        <dbReference type="Proteomes" id="UP000053477"/>
    </source>
</evidence>
<feature type="compositionally biased region" description="Gly residues" evidence="1">
    <location>
        <begin position="249"/>
        <end position="262"/>
    </location>
</feature>
<dbReference type="STRING" id="27342.A0A0H2R0D0"/>
<evidence type="ECO:0000256" key="1">
    <source>
        <dbReference type="SAM" id="MobiDB-lite"/>
    </source>
</evidence>